<gene>
    <name evidence="1" type="ORF">DU508_08320</name>
</gene>
<accession>A0A369PX27</accession>
<dbReference type="AlphaFoldDB" id="A0A369PX27"/>
<keyword evidence="2" id="KW-1185">Reference proteome</keyword>
<organism evidence="1 2">
    <name type="scientific">Pedobacter chinensis</name>
    <dbReference type="NCBI Taxonomy" id="2282421"/>
    <lineage>
        <taxon>Bacteria</taxon>
        <taxon>Pseudomonadati</taxon>
        <taxon>Bacteroidota</taxon>
        <taxon>Sphingobacteriia</taxon>
        <taxon>Sphingobacteriales</taxon>
        <taxon>Sphingobacteriaceae</taxon>
        <taxon>Pedobacter</taxon>
    </lineage>
</organism>
<proteinExistence type="predicted"/>
<reference evidence="1 2" key="1">
    <citation type="submission" date="2018-07" db="EMBL/GenBank/DDBJ databases">
        <title>Pedobacter sp. nov., isolated from soil.</title>
        <authorList>
            <person name="Zhou L.Y."/>
            <person name="Du Z.J."/>
        </authorList>
    </citation>
    <scope>NUCLEOTIDE SEQUENCE [LARGE SCALE GENOMIC DNA]</scope>
    <source>
        <strain evidence="1 2">JDX94</strain>
    </source>
</reference>
<dbReference type="RefSeq" id="WP_115402357.1">
    <property type="nucleotide sequence ID" value="NZ_QPKV01000003.1"/>
</dbReference>
<comment type="caution">
    <text evidence="1">The sequence shown here is derived from an EMBL/GenBank/DDBJ whole genome shotgun (WGS) entry which is preliminary data.</text>
</comment>
<protein>
    <submittedName>
        <fullName evidence="1">Uncharacterized protein</fullName>
    </submittedName>
</protein>
<dbReference type="OrthoDB" id="662966at2"/>
<evidence type="ECO:0000313" key="1">
    <source>
        <dbReference type="EMBL" id="RDC57183.1"/>
    </source>
</evidence>
<dbReference type="Proteomes" id="UP000253961">
    <property type="component" value="Unassembled WGS sequence"/>
</dbReference>
<dbReference type="EMBL" id="QPKV01000003">
    <property type="protein sequence ID" value="RDC57183.1"/>
    <property type="molecule type" value="Genomic_DNA"/>
</dbReference>
<name>A0A369PX27_9SPHI</name>
<evidence type="ECO:0000313" key="2">
    <source>
        <dbReference type="Proteomes" id="UP000253961"/>
    </source>
</evidence>
<sequence length="128" mass="14406">MNKEANFQPIDKEVAQEMVNAYAKEASKDPKSYTKAVWFPAEQILEIAKKLSDGKHDGLRIYFAQYTKDSLDGLPQEHEGRNTVLLVPTFAAGQTNKLGDLTEEHKDDTDDIENRGNVCPHRCEGVEL</sequence>